<evidence type="ECO:0000313" key="1">
    <source>
        <dbReference type="EMBL" id="KAJ8685112.1"/>
    </source>
</evidence>
<sequence length="108" mass="12146">MRSKQEFVDNGFRTAKNAVEKLEAQKNSEFHRTAREQIGNSKTINIADDLSHTNEIAQMENRAGLGAFLSSVLHLTKQGLVFRANDEIDPNLNKLLVLRSLDIPELRG</sequence>
<dbReference type="Proteomes" id="UP001239111">
    <property type="component" value="Chromosome 1"/>
</dbReference>
<name>A0ACC2PNX9_9HYME</name>
<protein>
    <submittedName>
        <fullName evidence="1">Uncharacterized protein</fullName>
    </submittedName>
</protein>
<organism evidence="1 2">
    <name type="scientific">Eretmocerus hayati</name>
    <dbReference type="NCBI Taxonomy" id="131215"/>
    <lineage>
        <taxon>Eukaryota</taxon>
        <taxon>Metazoa</taxon>
        <taxon>Ecdysozoa</taxon>
        <taxon>Arthropoda</taxon>
        <taxon>Hexapoda</taxon>
        <taxon>Insecta</taxon>
        <taxon>Pterygota</taxon>
        <taxon>Neoptera</taxon>
        <taxon>Endopterygota</taxon>
        <taxon>Hymenoptera</taxon>
        <taxon>Apocrita</taxon>
        <taxon>Proctotrupomorpha</taxon>
        <taxon>Chalcidoidea</taxon>
        <taxon>Aphelinidae</taxon>
        <taxon>Aphelininae</taxon>
        <taxon>Eretmocerus</taxon>
    </lineage>
</organism>
<dbReference type="EMBL" id="CM056741">
    <property type="protein sequence ID" value="KAJ8685112.1"/>
    <property type="molecule type" value="Genomic_DNA"/>
</dbReference>
<keyword evidence="2" id="KW-1185">Reference proteome</keyword>
<gene>
    <name evidence="1" type="ORF">QAD02_020905</name>
</gene>
<accession>A0ACC2PNX9</accession>
<reference evidence="1" key="1">
    <citation type="submission" date="2023-04" db="EMBL/GenBank/DDBJ databases">
        <title>A chromosome-level genome assembly of the parasitoid wasp Eretmocerus hayati.</title>
        <authorList>
            <person name="Zhong Y."/>
            <person name="Liu S."/>
            <person name="Liu Y."/>
        </authorList>
    </citation>
    <scope>NUCLEOTIDE SEQUENCE</scope>
    <source>
        <strain evidence="1">ZJU_SS_LIU_2023</strain>
    </source>
</reference>
<comment type="caution">
    <text evidence="1">The sequence shown here is derived from an EMBL/GenBank/DDBJ whole genome shotgun (WGS) entry which is preliminary data.</text>
</comment>
<evidence type="ECO:0000313" key="2">
    <source>
        <dbReference type="Proteomes" id="UP001239111"/>
    </source>
</evidence>
<proteinExistence type="predicted"/>